<accession>A0A1T4N6X7</accession>
<sequence length="173" mass="18770">MIVPGAAAQALPGFSMQVKAGVQLPRVYGAESDRVTDLAKTGWVAGVGALSPLGKAVALKHEAFIAVQQNESRLDLFPVSVAYRKYGLEVFGGPYMGILLRSGNYGDGTAQRSYAAKNDIGVTIGAGYTFKRRINAEVRYVRGWVPLEENAGVKDQLKVYRQYVSFTLGYVLF</sequence>
<keyword evidence="2" id="KW-1185">Reference proteome</keyword>
<name>A0A1T4N6X7_9BACT</name>
<protein>
    <submittedName>
        <fullName evidence="1">Outer membrane protein beta-barrel domain-containing protein</fullName>
    </submittedName>
</protein>
<reference evidence="2" key="1">
    <citation type="submission" date="2017-02" db="EMBL/GenBank/DDBJ databases">
        <authorList>
            <person name="Varghese N."/>
            <person name="Submissions S."/>
        </authorList>
    </citation>
    <scope>NUCLEOTIDE SEQUENCE [LARGE SCALE GENOMIC DNA]</scope>
    <source>
        <strain evidence="2">DSM 22224</strain>
    </source>
</reference>
<evidence type="ECO:0000313" key="1">
    <source>
        <dbReference type="EMBL" id="SJZ74797.1"/>
    </source>
</evidence>
<evidence type="ECO:0000313" key="2">
    <source>
        <dbReference type="Proteomes" id="UP000190367"/>
    </source>
</evidence>
<organism evidence="1 2">
    <name type="scientific">Chitinophaga eiseniae</name>
    <dbReference type="NCBI Taxonomy" id="634771"/>
    <lineage>
        <taxon>Bacteria</taxon>
        <taxon>Pseudomonadati</taxon>
        <taxon>Bacteroidota</taxon>
        <taxon>Chitinophagia</taxon>
        <taxon>Chitinophagales</taxon>
        <taxon>Chitinophagaceae</taxon>
        <taxon>Chitinophaga</taxon>
    </lineage>
</organism>
<dbReference type="Proteomes" id="UP000190367">
    <property type="component" value="Unassembled WGS sequence"/>
</dbReference>
<proteinExistence type="predicted"/>
<dbReference type="STRING" id="634771.SAMN04488128_1011450"/>
<gene>
    <name evidence="1" type="ORF">SAMN04488128_1011450</name>
</gene>
<dbReference type="EMBL" id="FUWZ01000001">
    <property type="protein sequence ID" value="SJZ74797.1"/>
    <property type="molecule type" value="Genomic_DNA"/>
</dbReference>
<dbReference type="AlphaFoldDB" id="A0A1T4N6X7"/>